<dbReference type="HOGENOM" id="CLU_3418761_0_0_0"/>
<organism evidence="1 2">
    <name type="scientific">Blastopirellula marina DSM 3645</name>
    <dbReference type="NCBI Taxonomy" id="314230"/>
    <lineage>
        <taxon>Bacteria</taxon>
        <taxon>Pseudomonadati</taxon>
        <taxon>Planctomycetota</taxon>
        <taxon>Planctomycetia</taxon>
        <taxon>Pirellulales</taxon>
        <taxon>Pirellulaceae</taxon>
        <taxon>Blastopirellula</taxon>
    </lineage>
</organism>
<proteinExistence type="predicted"/>
<sequence>MIWYDRAIQNLECTIPPNHFRSGLF</sequence>
<evidence type="ECO:0000313" key="2">
    <source>
        <dbReference type="Proteomes" id="UP000004358"/>
    </source>
</evidence>
<reference evidence="1 2" key="1">
    <citation type="submission" date="2006-02" db="EMBL/GenBank/DDBJ databases">
        <authorList>
            <person name="Amann R."/>
            <person name="Ferriera S."/>
            <person name="Johnson J."/>
            <person name="Kravitz S."/>
            <person name="Halpern A."/>
            <person name="Remington K."/>
            <person name="Beeson K."/>
            <person name="Tran B."/>
            <person name="Rogers Y.-H."/>
            <person name="Friedman R."/>
            <person name="Venter J.C."/>
        </authorList>
    </citation>
    <scope>NUCLEOTIDE SEQUENCE [LARGE SCALE GENOMIC DNA]</scope>
    <source>
        <strain evidence="1 2">DSM 3645</strain>
    </source>
</reference>
<accession>A3ZVV6</accession>
<dbReference type="EMBL" id="AANZ01000014">
    <property type="protein sequence ID" value="EAQ79452.1"/>
    <property type="molecule type" value="Genomic_DNA"/>
</dbReference>
<comment type="caution">
    <text evidence="1">The sequence shown here is derived from an EMBL/GenBank/DDBJ whole genome shotgun (WGS) entry which is preliminary data.</text>
</comment>
<evidence type="ECO:0000313" key="1">
    <source>
        <dbReference type="EMBL" id="EAQ79452.1"/>
    </source>
</evidence>
<dbReference type="Proteomes" id="UP000004358">
    <property type="component" value="Unassembled WGS sequence"/>
</dbReference>
<name>A3ZVV6_9BACT</name>
<dbReference type="AlphaFoldDB" id="A3ZVV6"/>
<protein>
    <submittedName>
        <fullName evidence="1">Uncharacterized protein</fullName>
    </submittedName>
</protein>
<gene>
    <name evidence="1" type="ORF">DSM3645_03213</name>
</gene>